<sequence>MSPLFSDKSISEHRTALVISTQRIIFILNNHSSHEVGYHG</sequence>
<reference evidence="1" key="1">
    <citation type="submission" date="2021-06" db="EMBL/GenBank/DDBJ databases">
        <authorList>
            <person name="Kallberg Y."/>
            <person name="Tangrot J."/>
            <person name="Rosling A."/>
        </authorList>
    </citation>
    <scope>NUCLEOTIDE SEQUENCE</scope>
    <source>
        <strain evidence="1">FL130A</strain>
    </source>
</reference>
<accession>A0A9N9GGQ0</accession>
<proteinExistence type="predicted"/>
<evidence type="ECO:0000313" key="1">
    <source>
        <dbReference type="EMBL" id="CAG8606704.1"/>
    </source>
</evidence>
<gene>
    <name evidence="1" type="ORF">ALEPTO_LOCUS8387</name>
</gene>
<comment type="caution">
    <text evidence="1">The sequence shown here is derived from an EMBL/GenBank/DDBJ whole genome shotgun (WGS) entry which is preliminary data.</text>
</comment>
<dbReference type="AlphaFoldDB" id="A0A9N9GGQ0"/>
<dbReference type="Proteomes" id="UP000789508">
    <property type="component" value="Unassembled WGS sequence"/>
</dbReference>
<organism evidence="1 2">
    <name type="scientific">Ambispora leptoticha</name>
    <dbReference type="NCBI Taxonomy" id="144679"/>
    <lineage>
        <taxon>Eukaryota</taxon>
        <taxon>Fungi</taxon>
        <taxon>Fungi incertae sedis</taxon>
        <taxon>Mucoromycota</taxon>
        <taxon>Glomeromycotina</taxon>
        <taxon>Glomeromycetes</taxon>
        <taxon>Archaeosporales</taxon>
        <taxon>Ambisporaceae</taxon>
        <taxon>Ambispora</taxon>
    </lineage>
</organism>
<keyword evidence="2" id="KW-1185">Reference proteome</keyword>
<dbReference type="EMBL" id="CAJVPS010004680">
    <property type="protein sequence ID" value="CAG8606704.1"/>
    <property type="molecule type" value="Genomic_DNA"/>
</dbReference>
<feature type="non-terminal residue" evidence="1">
    <location>
        <position position="40"/>
    </location>
</feature>
<protein>
    <submittedName>
        <fullName evidence="1">5961_t:CDS:1</fullName>
    </submittedName>
</protein>
<name>A0A9N9GGQ0_9GLOM</name>
<evidence type="ECO:0000313" key="2">
    <source>
        <dbReference type="Proteomes" id="UP000789508"/>
    </source>
</evidence>